<organism evidence="2 3">
    <name type="scientific">Caballeronia mineralivorans PML1(12)</name>
    <dbReference type="NCBI Taxonomy" id="908627"/>
    <lineage>
        <taxon>Bacteria</taxon>
        <taxon>Pseudomonadati</taxon>
        <taxon>Pseudomonadota</taxon>
        <taxon>Betaproteobacteria</taxon>
        <taxon>Burkholderiales</taxon>
        <taxon>Burkholderiaceae</taxon>
        <taxon>Caballeronia</taxon>
    </lineage>
</organism>
<keyword evidence="1" id="KW-0808">Transferase</keyword>
<dbReference type="InterPro" id="IPR003673">
    <property type="entry name" value="CoA-Trfase_fam_III"/>
</dbReference>
<dbReference type="OrthoDB" id="9058532at2"/>
<comment type="caution">
    <text evidence="2">The sequence shown here is derived from an EMBL/GenBank/DDBJ whole genome shotgun (WGS) entry which is preliminary data.</text>
</comment>
<dbReference type="PANTHER" id="PTHR48207:SF4">
    <property type="entry name" value="BLL6097 PROTEIN"/>
    <property type="match status" value="1"/>
</dbReference>
<evidence type="ECO:0000313" key="3">
    <source>
        <dbReference type="Proteomes" id="UP000035963"/>
    </source>
</evidence>
<proteinExistence type="predicted"/>
<keyword evidence="3" id="KW-1185">Reference proteome</keyword>
<dbReference type="InterPro" id="IPR044855">
    <property type="entry name" value="CoA-Trfase_III_dom3_sf"/>
</dbReference>
<dbReference type="PATRIC" id="fig|908627.4.peg.2092"/>
<dbReference type="EMBL" id="AEJF01000069">
    <property type="protein sequence ID" value="KLU26432.1"/>
    <property type="molecule type" value="Genomic_DNA"/>
</dbReference>
<dbReference type="PANTHER" id="PTHR48207">
    <property type="entry name" value="SUCCINATE--HYDROXYMETHYLGLUTARATE COA-TRANSFERASE"/>
    <property type="match status" value="1"/>
</dbReference>
<dbReference type="InterPro" id="IPR023606">
    <property type="entry name" value="CoA-Trfase_III_dom_1_sf"/>
</dbReference>
<dbReference type="SUPFAM" id="SSF89796">
    <property type="entry name" value="CoA-transferase family III (CaiB/BaiF)"/>
    <property type="match status" value="1"/>
</dbReference>
<evidence type="ECO:0000256" key="1">
    <source>
        <dbReference type="ARBA" id="ARBA00022679"/>
    </source>
</evidence>
<gene>
    <name evidence="2" type="ORF">EOS_09470</name>
</gene>
<evidence type="ECO:0000313" key="2">
    <source>
        <dbReference type="EMBL" id="KLU26432.1"/>
    </source>
</evidence>
<dbReference type="InterPro" id="IPR050483">
    <property type="entry name" value="CoA-transferase_III_domain"/>
</dbReference>
<dbReference type="GO" id="GO:0008410">
    <property type="term" value="F:CoA-transferase activity"/>
    <property type="evidence" value="ECO:0007669"/>
    <property type="project" value="TreeGrafter"/>
</dbReference>
<dbReference type="Proteomes" id="UP000035963">
    <property type="component" value="Unassembled WGS sequence"/>
</dbReference>
<reference evidence="2 3" key="1">
    <citation type="journal article" date="2015" name="Genome Announc.">
        <title>Draft Genome Sequence of Burkholderia sp. Strain PML1(12), an Ectomycorrhizosphere-Inhabiting Bacterium with Effective Mineral-Weathering Ability.</title>
        <authorList>
            <person name="Uroz S."/>
            <person name="Oger P."/>
        </authorList>
    </citation>
    <scope>NUCLEOTIDE SEQUENCE [LARGE SCALE GENOMIC DNA]</scope>
    <source>
        <strain evidence="3">PML1(12)</strain>
    </source>
</reference>
<dbReference type="AlphaFoldDB" id="A0A0J1D103"/>
<dbReference type="RefSeq" id="WP_047846371.1">
    <property type="nucleotide sequence ID" value="NZ_AEJF01000069.1"/>
</dbReference>
<protein>
    <submittedName>
        <fullName evidence="2">Racemase</fullName>
    </submittedName>
</protein>
<accession>A0A0J1D103</accession>
<dbReference type="Gene3D" id="3.30.1540.10">
    <property type="entry name" value="formyl-coa transferase, domain 3"/>
    <property type="match status" value="1"/>
</dbReference>
<name>A0A0J1D103_9BURK</name>
<dbReference type="Pfam" id="PF02515">
    <property type="entry name" value="CoA_transf_3"/>
    <property type="match status" value="1"/>
</dbReference>
<sequence length="402" mass="42856">MLKLLDGVRVISFNHFHAGPMAAQMLADLGADVIAVEPLDGAFHRNWAIADHFVGTQSVNLLTTGRNKRSLAVNMKSPEGQALTQRLVRDADVVMENFRPGAMTRLGLGYEQVRAANPRIVYASASGYGGSGPYAAKPGQDLLIQALSGLAARTGRADGPPTPVGPVVVDQHAAALCVMSILAALFNRERTGTGRLVEVSLLQAAIDLQTESLTAWLNGARSVSPRGPDGMASWFSPGAYGIHATADGYLAIAIATPRALARALELPALDAYADNTSFSHREEINGLVSRRLREQSTAEWLRHLRDHDVWHAPVQDYEDLLEDPQLRHLESFKTVEGADGKPVTLVMHPARYDGEAPGLSLVPQPLGAQTAEILAELGYADSEIQALADAGVVLAPHAASAP</sequence>
<dbReference type="Gene3D" id="3.40.50.10540">
    <property type="entry name" value="Crotonobetainyl-coa:carnitine coa-transferase, domain 1"/>
    <property type="match status" value="1"/>
</dbReference>